<dbReference type="InterPro" id="IPR045262">
    <property type="entry name" value="STP/PLT_plant"/>
</dbReference>
<dbReference type="GO" id="GO:0016020">
    <property type="term" value="C:membrane"/>
    <property type="evidence" value="ECO:0007669"/>
    <property type="project" value="UniProtKB-SubCell"/>
</dbReference>
<keyword evidence="12" id="KW-1185">Reference proteome</keyword>
<keyword evidence="8 9" id="KW-0472">Membrane</keyword>
<dbReference type="InterPro" id="IPR036259">
    <property type="entry name" value="MFS_trans_sf"/>
</dbReference>
<dbReference type="SUPFAM" id="SSF103473">
    <property type="entry name" value="MFS general substrate transporter"/>
    <property type="match status" value="1"/>
</dbReference>
<keyword evidence="6" id="KW-0769">Symport</keyword>
<evidence type="ECO:0000256" key="2">
    <source>
        <dbReference type="ARBA" id="ARBA00010992"/>
    </source>
</evidence>
<sequence length="106" mass="11870">MKKVISKTSSIPVMVLICIFALAFEWSWGPLGWTVASKMFPIELRSAGQSVAVAVNILLTLLVTESFLPLLCPLRFGLGHPFYAGWITALTVFFYLFLHETKRCAF</sequence>
<gene>
    <name evidence="11" type="ORF">PanWU01x14_105080</name>
</gene>
<keyword evidence="4" id="KW-0762">Sugar transport</keyword>
<comment type="subcellular location">
    <subcellularLocation>
        <location evidence="1">Membrane</location>
        <topology evidence="1">Multi-pass membrane protein</topology>
    </subcellularLocation>
</comment>
<dbReference type="PANTHER" id="PTHR23500:SF109">
    <property type="entry name" value="SUGAR TRANSPORT PROTEIN 7"/>
    <property type="match status" value="1"/>
</dbReference>
<dbReference type="AlphaFoldDB" id="A0A2P5D1D2"/>
<dbReference type="InterPro" id="IPR003663">
    <property type="entry name" value="Sugar/inositol_transpt"/>
</dbReference>
<dbReference type="InterPro" id="IPR020846">
    <property type="entry name" value="MFS_dom"/>
</dbReference>
<evidence type="ECO:0000256" key="9">
    <source>
        <dbReference type="SAM" id="Phobius"/>
    </source>
</evidence>
<proteinExistence type="inferred from homology"/>
<evidence type="ECO:0000256" key="6">
    <source>
        <dbReference type="ARBA" id="ARBA00022847"/>
    </source>
</evidence>
<name>A0A2P5D1D2_PARAD</name>
<dbReference type="InterPro" id="IPR005828">
    <property type="entry name" value="MFS_sugar_transport-like"/>
</dbReference>
<comment type="similarity">
    <text evidence="2">Belongs to the major facilitator superfamily. Sugar transporter (TC 2.A.1.1) family.</text>
</comment>
<dbReference type="Pfam" id="PF00083">
    <property type="entry name" value="Sugar_tr"/>
    <property type="match status" value="1"/>
</dbReference>
<evidence type="ECO:0000256" key="8">
    <source>
        <dbReference type="ARBA" id="ARBA00023136"/>
    </source>
</evidence>
<feature type="domain" description="Major facilitator superfamily (MFS) profile" evidence="10">
    <location>
        <begin position="1"/>
        <end position="103"/>
    </location>
</feature>
<dbReference type="GO" id="GO:0015144">
    <property type="term" value="F:carbohydrate transmembrane transporter activity"/>
    <property type="evidence" value="ECO:0007669"/>
    <property type="project" value="InterPro"/>
</dbReference>
<organism evidence="11 12">
    <name type="scientific">Parasponia andersonii</name>
    <name type="common">Sponia andersonii</name>
    <dbReference type="NCBI Taxonomy" id="3476"/>
    <lineage>
        <taxon>Eukaryota</taxon>
        <taxon>Viridiplantae</taxon>
        <taxon>Streptophyta</taxon>
        <taxon>Embryophyta</taxon>
        <taxon>Tracheophyta</taxon>
        <taxon>Spermatophyta</taxon>
        <taxon>Magnoliopsida</taxon>
        <taxon>eudicotyledons</taxon>
        <taxon>Gunneridae</taxon>
        <taxon>Pentapetalae</taxon>
        <taxon>rosids</taxon>
        <taxon>fabids</taxon>
        <taxon>Rosales</taxon>
        <taxon>Cannabaceae</taxon>
        <taxon>Parasponia</taxon>
    </lineage>
</organism>
<dbReference type="Proteomes" id="UP000237105">
    <property type="component" value="Unassembled WGS sequence"/>
</dbReference>
<comment type="caution">
    <text evidence="11">The sequence shown here is derived from an EMBL/GenBank/DDBJ whole genome shotgun (WGS) entry which is preliminary data.</text>
</comment>
<keyword evidence="5 9" id="KW-0812">Transmembrane</keyword>
<reference evidence="12" key="1">
    <citation type="submission" date="2016-06" db="EMBL/GenBank/DDBJ databases">
        <title>Parallel loss of symbiosis genes in relatives of nitrogen-fixing non-legume Parasponia.</title>
        <authorList>
            <person name="Van Velzen R."/>
            <person name="Holmer R."/>
            <person name="Bu F."/>
            <person name="Rutten L."/>
            <person name="Van Zeijl A."/>
            <person name="Liu W."/>
            <person name="Santuari L."/>
            <person name="Cao Q."/>
            <person name="Sharma T."/>
            <person name="Shen D."/>
            <person name="Roswanjaya Y."/>
            <person name="Wardhani T."/>
            <person name="Kalhor M.S."/>
            <person name="Jansen J."/>
            <person name="Van den Hoogen J."/>
            <person name="Gungor B."/>
            <person name="Hartog M."/>
            <person name="Hontelez J."/>
            <person name="Verver J."/>
            <person name="Yang W.-C."/>
            <person name="Schijlen E."/>
            <person name="Repin R."/>
            <person name="Schilthuizen M."/>
            <person name="Schranz E."/>
            <person name="Heidstra R."/>
            <person name="Miyata K."/>
            <person name="Fedorova E."/>
            <person name="Kohlen W."/>
            <person name="Bisseling T."/>
            <person name="Smit S."/>
            <person name="Geurts R."/>
        </authorList>
    </citation>
    <scope>NUCLEOTIDE SEQUENCE [LARGE SCALE GENOMIC DNA]</scope>
    <source>
        <strain evidence="12">cv. WU1-14</strain>
    </source>
</reference>
<evidence type="ECO:0000256" key="1">
    <source>
        <dbReference type="ARBA" id="ARBA00004141"/>
    </source>
</evidence>
<keyword evidence="3" id="KW-0813">Transport</keyword>
<evidence type="ECO:0000313" key="12">
    <source>
        <dbReference type="Proteomes" id="UP000237105"/>
    </source>
</evidence>
<protein>
    <submittedName>
        <fullName evidence="11">Sugar/inositol transporter</fullName>
    </submittedName>
</protein>
<dbReference type="OrthoDB" id="5296287at2759"/>
<evidence type="ECO:0000256" key="5">
    <source>
        <dbReference type="ARBA" id="ARBA00022692"/>
    </source>
</evidence>
<dbReference type="EMBL" id="JXTB01000074">
    <property type="protein sequence ID" value="PON67111.1"/>
    <property type="molecule type" value="Genomic_DNA"/>
</dbReference>
<evidence type="ECO:0000256" key="4">
    <source>
        <dbReference type="ARBA" id="ARBA00022597"/>
    </source>
</evidence>
<dbReference type="PRINTS" id="PR00171">
    <property type="entry name" value="SUGRTRNSPORT"/>
</dbReference>
<evidence type="ECO:0000256" key="3">
    <source>
        <dbReference type="ARBA" id="ARBA00022448"/>
    </source>
</evidence>
<dbReference type="GO" id="GO:0015293">
    <property type="term" value="F:symporter activity"/>
    <property type="evidence" value="ECO:0007669"/>
    <property type="project" value="UniProtKB-KW"/>
</dbReference>
<evidence type="ECO:0000259" key="10">
    <source>
        <dbReference type="PROSITE" id="PS50850"/>
    </source>
</evidence>
<dbReference type="PROSITE" id="PS50850">
    <property type="entry name" value="MFS"/>
    <property type="match status" value="1"/>
</dbReference>
<evidence type="ECO:0000256" key="7">
    <source>
        <dbReference type="ARBA" id="ARBA00022989"/>
    </source>
</evidence>
<feature type="transmembrane region" description="Helical" evidence="9">
    <location>
        <begin position="78"/>
        <end position="98"/>
    </location>
</feature>
<dbReference type="Gene3D" id="1.20.1250.20">
    <property type="entry name" value="MFS general substrate transporter like domains"/>
    <property type="match status" value="1"/>
</dbReference>
<feature type="transmembrane region" description="Helical" evidence="9">
    <location>
        <begin position="12"/>
        <end position="31"/>
    </location>
</feature>
<accession>A0A2P5D1D2</accession>
<keyword evidence="7 9" id="KW-1133">Transmembrane helix</keyword>
<dbReference type="PANTHER" id="PTHR23500">
    <property type="entry name" value="SOLUTE CARRIER FAMILY 2, FACILITATED GLUCOSE TRANSPORTER"/>
    <property type="match status" value="1"/>
</dbReference>
<evidence type="ECO:0000313" key="11">
    <source>
        <dbReference type="EMBL" id="PON67111.1"/>
    </source>
</evidence>